<dbReference type="EC" id="1.-.-.-" evidence="3"/>
<protein>
    <submittedName>
        <fullName evidence="3">SDR family oxidoreductase</fullName>
        <ecNumber evidence="3">1.-.-.-</ecNumber>
    </submittedName>
</protein>
<name>A0ABW4GD99_9ACTN</name>
<reference evidence="4" key="1">
    <citation type="journal article" date="2019" name="Int. J. Syst. Evol. Microbiol.">
        <title>The Global Catalogue of Microorganisms (GCM) 10K type strain sequencing project: providing services to taxonomists for standard genome sequencing and annotation.</title>
        <authorList>
            <consortium name="The Broad Institute Genomics Platform"/>
            <consortium name="The Broad Institute Genome Sequencing Center for Infectious Disease"/>
            <person name="Wu L."/>
            <person name="Ma J."/>
        </authorList>
    </citation>
    <scope>NUCLEOTIDE SEQUENCE [LARGE SCALE GENOMIC DNA]</scope>
    <source>
        <strain evidence="4">CGMCC 1.15399</strain>
    </source>
</reference>
<gene>
    <name evidence="3" type="ORF">ACFSJ0_26795</name>
</gene>
<dbReference type="Pfam" id="PF00106">
    <property type="entry name" value="adh_short"/>
    <property type="match status" value="1"/>
</dbReference>
<organism evidence="3 4">
    <name type="scientific">Nonomuraea guangzhouensis</name>
    <dbReference type="NCBI Taxonomy" id="1291555"/>
    <lineage>
        <taxon>Bacteria</taxon>
        <taxon>Bacillati</taxon>
        <taxon>Actinomycetota</taxon>
        <taxon>Actinomycetes</taxon>
        <taxon>Streptosporangiales</taxon>
        <taxon>Streptosporangiaceae</taxon>
        <taxon>Nonomuraea</taxon>
    </lineage>
</organism>
<keyword evidence="4" id="KW-1185">Reference proteome</keyword>
<comment type="similarity">
    <text evidence="1">Belongs to the short-chain dehydrogenases/reductases (SDR) family.</text>
</comment>
<dbReference type="CDD" id="cd05233">
    <property type="entry name" value="SDR_c"/>
    <property type="match status" value="1"/>
</dbReference>
<dbReference type="InterPro" id="IPR002347">
    <property type="entry name" value="SDR_fam"/>
</dbReference>
<dbReference type="EMBL" id="JBHUCM010000019">
    <property type="protein sequence ID" value="MFD1540692.1"/>
    <property type="molecule type" value="Genomic_DNA"/>
</dbReference>
<accession>A0ABW4GD99</accession>
<keyword evidence="2 3" id="KW-0560">Oxidoreductase</keyword>
<evidence type="ECO:0000256" key="1">
    <source>
        <dbReference type="ARBA" id="ARBA00006484"/>
    </source>
</evidence>
<sequence length="259" mass="26792">MRVRDKVVVVTGAASGIGRAMALRFAAEGAAGVVVADLDEAGAAEVAKEIGDRAVAVRTDVSVEAEVAALAETPFGPVDLFCSNAGVIAGHGLDATDQEWSSLWAVNVRAHVYAARAVVPLMVSRGSGYLLNTCSAAGLISCPGDAPYAVTKAAAISFAEWVSIHYAPKGVKVSVLCPQGVRTAMLERGVAEDHLTARAVGASGAILDPADVAGTVVEGLAAERFHIFPHPEVADFARRKADDPDRWLAGMARFVDSLS</sequence>
<dbReference type="RefSeq" id="WP_219527119.1">
    <property type="nucleotide sequence ID" value="NZ_JAHKRM010000001.1"/>
</dbReference>
<dbReference type="GO" id="GO:0016491">
    <property type="term" value="F:oxidoreductase activity"/>
    <property type="evidence" value="ECO:0007669"/>
    <property type="project" value="UniProtKB-KW"/>
</dbReference>
<dbReference type="PROSITE" id="PS00061">
    <property type="entry name" value="ADH_SHORT"/>
    <property type="match status" value="1"/>
</dbReference>
<evidence type="ECO:0000256" key="2">
    <source>
        <dbReference type="ARBA" id="ARBA00023002"/>
    </source>
</evidence>
<proteinExistence type="inferred from homology"/>
<dbReference type="Proteomes" id="UP001597097">
    <property type="component" value="Unassembled WGS sequence"/>
</dbReference>
<evidence type="ECO:0000313" key="4">
    <source>
        <dbReference type="Proteomes" id="UP001597097"/>
    </source>
</evidence>
<comment type="caution">
    <text evidence="3">The sequence shown here is derived from an EMBL/GenBank/DDBJ whole genome shotgun (WGS) entry which is preliminary data.</text>
</comment>
<evidence type="ECO:0000313" key="3">
    <source>
        <dbReference type="EMBL" id="MFD1540692.1"/>
    </source>
</evidence>
<dbReference type="PANTHER" id="PTHR24322:SF736">
    <property type="entry name" value="RETINOL DEHYDROGENASE 10"/>
    <property type="match status" value="1"/>
</dbReference>
<dbReference type="PANTHER" id="PTHR24322">
    <property type="entry name" value="PKSB"/>
    <property type="match status" value="1"/>
</dbReference>
<dbReference type="InterPro" id="IPR020904">
    <property type="entry name" value="Sc_DH/Rdtase_CS"/>
</dbReference>